<sequence>MLSPFPALMAVSTPQEMEEVTAADYLVIGAGAMGMAFVDTLLTETSKTIVMIDRYARPGGHWTTAYPFVRLHQPAAAYGVNSTRLERDDGIEEFGWNKGLADCSSRDDVCAYFEKVMKKTFLASGRVQYFPKCEYIQEGKFRAILTGKTYRVAQDTCIVDATYSQTVVPSMRPPPYDVASDVDMVTPNDLAAVSRGYEGYTVVGGGKTSMDACLWLLENGITAAQITWIRPRDSYLLDRSVFQPGPLSAARVKASLEGTVESVMAALSVEDFLQRQVAKHLLLQLDDEVTPTMFHCATVSRLEFDALKEIRSVIRKGHVTRVTRDTVALQHGSYKPIPDTLYIDCSAGSIPKVAPVPIFRSRNITLQPVRYCQQTFSAALIAHVEATYQDAKLKNGLCRPVPMPNEPIDYPLVMLQTNLNTLGWLKQPQMVAWLKDCRLNIFKSPVPDDPEQRIAQQKQTMAIVEAASKKIQQLLDGLPETEAAKMRAQLKDFYPKPAHL</sequence>
<evidence type="ECO:0008006" key="3">
    <source>
        <dbReference type="Google" id="ProtNLM"/>
    </source>
</evidence>
<dbReference type="EMBL" id="KN846961">
    <property type="protein sequence ID" value="KIW63802.1"/>
    <property type="molecule type" value="Genomic_DNA"/>
</dbReference>
<reference evidence="1 2" key="1">
    <citation type="submission" date="2015-01" db="EMBL/GenBank/DDBJ databases">
        <title>The Genome Sequence of Capronia semiimmersa CBS27337.</title>
        <authorList>
            <consortium name="The Broad Institute Genomics Platform"/>
            <person name="Cuomo C."/>
            <person name="de Hoog S."/>
            <person name="Gorbushina A."/>
            <person name="Stielow B."/>
            <person name="Teixiera M."/>
            <person name="Abouelleil A."/>
            <person name="Chapman S.B."/>
            <person name="Priest M."/>
            <person name="Young S.K."/>
            <person name="Wortman J."/>
            <person name="Nusbaum C."/>
            <person name="Birren B."/>
        </authorList>
    </citation>
    <scope>NUCLEOTIDE SEQUENCE [LARGE SCALE GENOMIC DNA]</scope>
    <source>
        <strain evidence="1 2">CBS 27337</strain>
    </source>
</reference>
<dbReference type="InterPro" id="IPR036188">
    <property type="entry name" value="FAD/NAD-bd_sf"/>
</dbReference>
<organism evidence="1 2">
    <name type="scientific">Phialophora macrospora</name>
    <dbReference type="NCBI Taxonomy" id="1851006"/>
    <lineage>
        <taxon>Eukaryota</taxon>
        <taxon>Fungi</taxon>
        <taxon>Dikarya</taxon>
        <taxon>Ascomycota</taxon>
        <taxon>Pezizomycotina</taxon>
        <taxon>Eurotiomycetes</taxon>
        <taxon>Chaetothyriomycetidae</taxon>
        <taxon>Chaetothyriales</taxon>
        <taxon>Herpotrichiellaceae</taxon>
        <taxon>Phialophora</taxon>
    </lineage>
</organism>
<protein>
    <recommendedName>
        <fullName evidence="3">FAD/NAD(P)-binding domain-containing protein</fullName>
    </recommendedName>
</protein>
<name>A0A0D2DND6_9EURO</name>
<accession>A0A0D2DND6</accession>
<keyword evidence="2" id="KW-1185">Reference proteome</keyword>
<dbReference type="AlphaFoldDB" id="A0A0D2DND6"/>
<dbReference type="HOGENOM" id="CLU_030357_0_0_1"/>
<gene>
    <name evidence="1" type="ORF">PV04_08774</name>
</gene>
<evidence type="ECO:0000313" key="2">
    <source>
        <dbReference type="Proteomes" id="UP000054266"/>
    </source>
</evidence>
<dbReference type="Proteomes" id="UP000054266">
    <property type="component" value="Unassembled WGS sequence"/>
</dbReference>
<dbReference type="SUPFAM" id="SSF51905">
    <property type="entry name" value="FAD/NAD(P)-binding domain"/>
    <property type="match status" value="1"/>
</dbReference>
<proteinExistence type="predicted"/>
<dbReference type="Gene3D" id="3.50.50.60">
    <property type="entry name" value="FAD/NAD(P)-binding domain"/>
    <property type="match status" value="1"/>
</dbReference>
<dbReference type="STRING" id="5601.A0A0D2DND6"/>
<evidence type="ECO:0000313" key="1">
    <source>
        <dbReference type="EMBL" id="KIW63802.1"/>
    </source>
</evidence>